<evidence type="ECO:0000256" key="1">
    <source>
        <dbReference type="ARBA" id="ARBA00009291"/>
    </source>
</evidence>
<feature type="coiled-coil region" evidence="3">
    <location>
        <begin position="186"/>
        <end position="220"/>
    </location>
</feature>
<accession>A0A316V700</accession>
<feature type="region of interest" description="Disordered" evidence="4">
    <location>
        <begin position="333"/>
        <end position="360"/>
    </location>
</feature>
<dbReference type="STRING" id="1280837.A0A316V700"/>
<dbReference type="EMBL" id="KZ819606">
    <property type="protein sequence ID" value="PWN31983.1"/>
    <property type="molecule type" value="Genomic_DNA"/>
</dbReference>
<sequence>MTGNNDEKSGAAFEQVNALLVDRGLIDKPLDVNGLSSSSIKSIANLLHSLVSQRQKDADFREELASKNRVLESSVERTKKFWREDEEKRAECERKLEASKANVETLNEELKVSNTTLRKTKEELQKTRKDLLVIKQQAAQQKLASERQMERLRAKFTEESIKSLRTQLPKVYLPGSSTGPSRRSRLDNEIDDAAIGRRQIEELEQRRRELMDYNAGLKRMATECINLARRAASHMEDLVAENADGSATTNTGKLDDAPLYQRDLFPPLSIGMLKADYSAALSSTRSSAVPMHPAVVVLNRTNDTIETHVRKLKQGKSLRIWARIQEARRRMRESISSTDEINTKENAAKDESVRSTSTLHESDLVGEVTAIAHNSVVDEEELNKLQDLLAQAMERNEQLESHIDQYEREIQSMDALKSEDAEERGKQMAEVEKQRQRYLELCRALEQQEEAIVQERERMIRQREQETLEHSLSMAGNSFSINNSVMSNPHMMAHSDSSRTAAYDPAPGNESQETTFNYVSRPATISEMYESTPQMQNKSIGMKRLRNEETNLPSTITEKENVKPAIGGRGLGMAKRVRTGSAESTQQNKTGTQVIGGTEMRFITMRKQRSSQR</sequence>
<dbReference type="Proteomes" id="UP000245771">
    <property type="component" value="Unassembled WGS sequence"/>
</dbReference>
<keyword evidence="6" id="KW-1185">Reference proteome</keyword>
<dbReference type="OrthoDB" id="3361294at2759"/>
<evidence type="ECO:0000256" key="3">
    <source>
        <dbReference type="SAM" id="Coils"/>
    </source>
</evidence>
<dbReference type="InParanoid" id="A0A316V700"/>
<name>A0A316V700_9BASI</name>
<feature type="coiled-coil region" evidence="3">
    <location>
        <begin position="382"/>
        <end position="465"/>
    </location>
</feature>
<reference evidence="5 6" key="1">
    <citation type="journal article" date="2018" name="Mol. Biol. Evol.">
        <title>Broad Genomic Sampling Reveals a Smut Pathogenic Ancestry of the Fungal Clade Ustilaginomycotina.</title>
        <authorList>
            <person name="Kijpornyongpan T."/>
            <person name="Mondo S.J."/>
            <person name="Barry K."/>
            <person name="Sandor L."/>
            <person name="Lee J."/>
            <person name="Lipzen A."/>
            <person name="Pangilinan J."/>
            <person name="LaButti K."/>
            <person name="Hainaut M."/>
            <person name="Henrissat B."/>
            <person name="Grigoriev I.V."/>
            <person name="Spatafora J.W."/>
            <person name="Aime M.C."/>
        </authorList>
    </citation>
    <scope>NUCLEOTIDE SEQUENCE [LARGE SCALE GENOMIC DNA]</scope>
    <source>
        <strain evidence="5 6">MCA 3882</strain>
    </source>
</reference>
<dbReference type="InterPro" id="IPR021622">
    <property type="entry name" value="Afadin/alpha-actinin-bd"/>
</dbReference>
<dbReference type="RefSeq" id="XP_025352285.1">
    <property type="nucleotide sequence ID" value="XM_025502968.1"/>
</dbReference>
<evidence type="ECO:0000256" key="4">
    <source>
        <dbReference type="SAM" id="MobiDB-lite"/>
    </source>
</evidence>
<feature type="coiled-coil region" evidence="3">
    <location>
        <begin position="89"/>
        <end position="155"/>
    </location>
</feature>
<dbReference type="AlphaFoldDB" id="A0A316V700"/>
<dbReference type="GeneID" id="37024749"/>
<evidence type="ECO:0000256" key="2">
    <source>
        <dbReference type="ARBA" id="ARBA00023054"/>
    </source>
</evidence>
<evidence type="ECO:0008006" key="7">
    <source>
        <dbReference type="Google" id="ProtNLM"/>
    </source>
</evidence>
<evidence type="ECO:0000313" key="6">
    <source>
        <dbReference type="Proteomes" id="UP000245771"/>
    </source>
</evidence>
<keyword evidence="2 3" id="KW-0175">Coiled coil</keyword>
<proteinExistence type="inferred from homology"/>
<feature type="region of interest" description="Disordered" evidence="4">
    <location>
        <begin position="491"/>
        <end position="513"/>
    </location>
</feature>
<gene>
    <name evidence="5" type="ORF">FA14DRAFT_83640</name>
</gene>
<comment type="similarity">
    <text evidence="1">Belongs to the ADIP family.</text>
</comment>
<organism evidence="5 6">
    <name type="scientific">Meira miltonrushii</name>
    <dbReference type="NCBI Taxonomy" id="1280837"/>
    <lineage>
        <taxon>Eukaryota</taxon>
        <taxon>Fungi</taxon>
        <taxon>Dikarya</taxon>
        <taxon>Basidiomycota</taxon>
        <taxon>Ustilaginomycotina</taxon>
        <taxon>Exobasidiomycetes</taxon>
        <taxon>Exobasidiales</taxon>
        <taxon>Brachybasidiaceae</taxon>
        <taxon>Meira</taxon>
    </lineage>
</organism>
<protein>
    <recommendedName>
        <fullName evidence="7">Afadin and alpha-actinin-binding-domain-containing protein</fullName>
    </recommendedName>
</protein>
<dbReference type="Pfam" id="PF11559">
    <property type="entry name" value="ADIP"/>
    <property type="match status" value="1"/>
</dbReference>
<evidence type="ECO:0000313" key="5">
    <source>
        <dbReference type="EMBL" id="PWN31983.1"/>
    </source>
</evidence>
<feature type="compositionally biased region" description="Basic and acidic residues" evidence="4">
    <location>
        <begin position="341"/>
        <end position="353"/>
    </location>
</feature>